<reference evidence="8" key="1">
    <citation type="journal article" date="2017" name="Nat. Commun.">
        <title>The asparagus genome sheds light on the origin and evolution of a young Y chromosome.</title>
        <authorList>
            <person name="Harkess A."/>
            <person name="Zhou J."/>
            <person name="Xu C."/>
            <person name="Bowers J.E."/>
            <person name="Van der Hulst R."/>
            <person name="Ayyampalayam S."/>
            <person name="Mercati F."/>
            <person name="Riccardi P."/>
            <person name="McKain M.R."/>
            <person name="Kakrana A."/>
            <person name="Tang H."/>
            <person name="Ray J."/>
            <person name="Groenendijk J."/>
            <person name="Arikit S."/>
            <person name="Mathioni S.M."/>
            <person name="Nakano M."/>
            <person name="Shan H."/>
            <person name="Telgmann-Rauber A."/>
            <person name="Kanno A."/>
            <person name="Yue Z."/>
            <person name="Chen H."/>
            <person name="Li W."/>
            <person name="Chen Y."/>
            <person name="Xu X."/>
            <person name="Zhang Y."/>
            <person name="Luo S."/>
            <person name="Chen H."/>
            <person name="Gao J."/>
            <person name="Mao Z."/>
            <person name="Pires J.C."/>
            <person name="Luo M."/>
            <person name="Kudrna D."/>
            <person name="Wing R.A."/>
            <person name="Meyers B.C."/>
            <person name="Yi K."/>
            <person name="Kong H."/>
            <person name="Lavrijsen P."/>
            <person name="Sunseri F."/>
            <person name="Falavigna A."/>
            <person name="Ye Y."/>
            <person name="Leebens-Mack J.H."/>
            <person name="Chen G."/>
        </authorList>
    </citation>
    <scope>NUCLEOTIDE SEQUENCE [LARGE SCALE GENOMIC DNA]</scope>
    <source>
        <strain evidence="8">cv. DH0086</strain>
    </source>
</reference>
<dbReference type="Proteomes" id="UP000243459">
    <property type="component" value="Chromosome 9"/>
</dbReference>
<keyword evidence="3" id="KW-0319">Glycerol metabolism</keyword>
<dbReference type="AlphaFoldDB" id="A0A5P1E7E6"/>
<evidence type="ECO:0000313" key="7">
    <source>
        <dbReference type="EMBL" id="ONK58561.1"/>
    </source>
</evidence>
<accession>A0A5P1E7E6</accession>
<dbReference type="Gene3D" id="3.20.20.190">
    <property type="entry name" value="Phosphatidylinositol (PI) phosphodiesterase"/>
    <property type="match status" value="1"/>
</dbReference>
<dbReference type="GO" id="GO:0006071">
    <property type="term" value="P:glycerol metabolic process"/>
    <property type="evidence" value="ECO:0007669"/>
    <property type="project" value="UniProtKB-KW"/>
</dbReference>
<dbReference type="OMA" id="EVAYMQH"/>
<evidence type="ECO:0000256" key="2">
    <source>
        <dbReference type="ARBA" id="ARBA00012247"/>
    </source>
</evidence>
<comment type="catalytic activity">
    <reaction evidence="5">
        <text>a sn-glycero-3-phosphodiester + H2O = an alcohol + sn-glycerol 3-phosphate + H(+)</text>
        <dbReference type="Rhea" id="RHEA:12969"/>
        <dbReference type="ChEBI" id="CHEBI:15377"/>
        <dbReference type="ChEBI" id="CHEBI:15378"/>
        <dbReference type="ChEBI" id="CHEBI:30879"/>
        <dbReference type="ChEBI" id="CHEBI:57597"/>
        <dbReference type="ChEBI" id="CHEBI:83408"/>
        <dbReference type="EC" id="3.1.4.46"/>
    </reaction>
</comment>
<dbReference type="PANTHER" id="PTHR22958">
    <property type="entry name" value="GLYCEROPHOSPHORYL DIESTER PHOSPHODIESTERASE"/>
    <property type="match status" value="1"/>
</dbReference>
<feature type="domain" description="GP-PDE" evidence="6">
    <location>
        <begin position="40"/>
        <end position="328"/>
    </location>
</feature>
<dbReference type="GO" id="GO:0046475">
    <property type="term" value="P:glycerophospholipid catabolic process"/>
    <property type="evidence" value="ECO:0007669"/>
    <property type="project" value="TreeGrafter"/>
</dbReference>
<gene>
    <name evidence="7" type="ORF">A4U43_C09F14340</name>
</gene>
<evidence type="ECO:0000313" key="8">
    <source>
        <dbReference type="Proteomes" id="UP000243459"/>
    </source>
</evidence>
<sequence>MALKAVHVSEVPNLDHVPDLAVAGSRGGGALRGSASPAKLLVIGHRGKGMNLLSSPDPRMAAVKENSVASFNDAGRFGVDFVEFDVQVTKDNCPIIFHDNFIFTEENGKVLDRRVTDLCLEEFLAYGPQREPERVGKPLLRKLKDGRILNWNVEIDSPFCTLEEAFQNVSSHLGFNIELKFDDNIVYQEEELTRILQVILQVVFQHAGDRAIIFSSFQPDAARLMRKLQNEFPVYFLTNGGTEIYTDARRNSLEEAIKHCLTNNLQGVVSESRAIFRNPSAIPKIKESNLVLLTYGQLNNVPEAVYMQHLMGINGVIVDLVEKITEAVSDFMDVDGGEEKFGSLVREGIEEKRPRFSQRELSFLLKLIPELA</sequence>
<keyword evidence="8" id="KW-1185">Reference proteome</keyword>
<dbReference type="InterPro" id="IPR030395">
    <property type="entry name" value="GP_PDE_dom"/>
</dbReference>
<evidence type="ECO:0000259" key="6">
    <source>
        <dbReference type="PROSITE" id="PS51704"/>
    </source>
</evidence>
<proteinExistence type="inferred from homology"/>
<protein>
    <recommendedName>
        <fullName evidence="2">glycerophosphodiester phosphodiesterase</fullName>
        <ecNumber evidence="2">3.1.4.46</ecNumber>
    </recommendedName>
</protein>
<dbReference type="SUPFAM" id="SSF51695">
    <property type="entry name" value="PLC-like phosphodiesterases"/>
    <property type="match status" value="1"/>
</dbReference>
<dbReference type="GO" id="GO:0008889">
    <property type="term" value="F:glycerophosphodiester phosphodiesterase activity"/>
    <property type="evidence" value="ECO:0007669"/>
    <property type="project" value="UniProtKB-EC"/>
</dbReference>
<name>A0A5P1E7E6_ASPOF</name>
<keyword evidence="4" id="KW-0378">Hydrolase</keyword>
<dbReference type="PROSITE" id="PS51704">
    <property type="entry name" value="GP_PDE"/>
    <property type="match status" value="1"/>
</dbReference>
<evidence type="ECO:0000256" key="5">
    <source>
        <dbReference type="ARBA" id="ARBA00047512"/>
    </source>
</evidence>
<dbReference type="InterPro" id="IPR051578">
    <property type="entry name" value="GDPD"/>
</dbReference>
<dbReference type="PANTHER" id="PTHR22958:SF1">
    <property type="entry name" value="GLYCEROPHOSPHOCHOLINE PHOSPHODIESTERASE GPCPD1"/>
    <property type="match status" value="1"/>
</dbReference>
<dbReference type="OrthoDB" id="1058301at2759"/>
<comment type="similarity">
    <text evidence="1">Belongs to the glycerophosphoryl diester phosphodiesterase family.</text>
</comment>
<dbReference type="FunFam" id="3.20.20.190:FF:000034">
    <property type="entry name" value="Glycerophosphodiester phosphodiesterase GDPD2"/>
    <property type="match status" value="1"/>
</dbReference>
<evidence type="ECO:0000256" key="3">
    <source>
        <dbReference type="ARBA" id="ARBA00022798"/>
    </source>
</evidence>
<dbReference type="EC" id="3.1.4.46" evidence="2"/>
<dbReference type="EMBL" id="CM007389">
    <property type="protein sequence ID" value="ONK58561.1"/>
    <property type="molecule type" value="Genomic_DNA"/>
</dbReference>
<evidence type="ECO:0000256" key="1">
    <source>
        <dbReference type="ARBA" id="ARBA00007277"/>
    </source>
</evidence>
<organism evidence="7 8">
    <name type="scientific">Asparagus officinalis</name>
    <name type="common">Garden asparagus</name>
    <dbReference type="NCBI Taxonomy" id="4686"/>
    <lineage>
        <taxon>Eukaryota</taxon>
        <taxon>Viridiplantae</taxon>
        <taxon>Streptophyta</taxon>
        <taxon>Embryophyta</taxon>
        <taxon>Tracheophyta</taxon>
        <taxon>Spermatophyta</taxon>
        <taxon>Magnoliopsida</taxon>
        <taxon>Liliopsida</taxon>
        <taxon>Asparagales</taxon>
        <taxon>Asparagaceae</taxon>
        <taxon>Asparagoideae</taxon>
        <taxon>Asparagus</taxon>
    </lineage>
</organism>
<dbReference type="Pfam" id="PF03009">
    <property type="entry name" value="GDPD"/>
    <property type="match status" value="1"/>
</dbReference>
<dbReference type="InterPro" id="IPR017946">
    <property type="entry name" value="PLC-like_Pdiesterase_TIM-brl"/>
</dbReference>
<evidence type="ECO:0000256" key="4">
    <source>
        <dbReference type="ARBA" id="ARBA00022801"/>
    </source>
</evidence>
<dbReference type="Gramene" id="ONK58561">
    <property type="protein sequence ID" value="ONK58561"/>
    <property type="gene ID" value="A4U43_C09F14340"/>
</dbReference>